<gene>
    <name evidence="2" type="ORF">HNQ80_004817</name>
</gene>
<dbReference type="InterPro" id="IPR025272">
    <property type="entry name" value="SocA_Panacea"/>
</dbReference>
<accession>A0A841KZ94</accession>
<dbReference type="EMBL" id="JACHEN010000044">
    <property type="protein sequence ID" value="MBB6218643.1"/>
    <property type="molecule type" value="Genomic_DNA"/>
</dbReference>
<dbReference type="AlphaFoldDB" id="A0A841KZ94"/>
<name>A0A841KZ94_9FIRM</name>
<comment type="caution">
    <text evidence="2">The sequence shown here is derived from an EMBL/GenBank/DDBJ whole genome shotgun (WGS) entry which is preliminary data.</text>
</comment>
<protein>
    <submittedName>
        <fullName evidence="2">Putative phage-associated protein</fullName>
    </submittedName>
</protein>
<organism evidence="2 3">
    <name type="scientific">Anaerosolibacter carboniphilus</name>
    <dbReference type="NCBI Taxonomy" id="1417629"/>
    <lineage>
        <taxon>Bacteria</taxon>
        <taxon>Bacillati</taxon>
        <taxon>Bacillota</taxon>
        <taxon>Clostridia</taxon>
        <taxon>Peptostreptococcales</taxon>
        <taxon>Thermotaleaceae</taxon>
        <taxon>Anaerosolibacter</taxon>
    </lineage>
</organism>
<proteinExistence type="predicted"/>
<evidence type="ECO:0000313" key="2">
    <source>
        <dbReference type="EMBL" id="MBB6218643.1"/>
    </source>
</evidence>
<feature type="domain" description="Antitoxin SocA-like Panacea" evidence="1">
    <location>
        <begin position="25"/>
        <end position="117"/>
    </location>
</feature>
<evidence type="ECO:0000259" key="1">
    <source>
        <dbReference type="Pfam" id="PF13274"/>
    </source>
</evidence>
<sequence>MKREITVQDIASTFLTFESMSHKKLQKLCYYAQAWHLALYKRALFADRFQAWIHGPVCRDLYDEYKIHGWNDIPKIKNRPKNIGSDTYEFIDMVFNTYGEFSGDELEALTHAEEPWKEQRYDLEEWEPSNRIISEKTMQDYYWKVYEQSQND</sequence>
<dbReference type="Proteomes" id="UP000579281">
    <property type="component" value="Unassembled WGS sequence"/>
</dbReference>
<dbReference type="Pfam" id="PF13274">
    <property type="entry name" value="SocA_Panacea"/>
    <property type="match status" value="1"/>
</dbReference>
<reference evidence="2 3" key="1">
    <citation type="submission" date="2020-08" db="EMBL/GenBank/DDBJ databases">
        <title>Genomic Encyclopedia of Type Strains, Phase IV (KMG-IV): sequencing the most valuable type-strain genomes for metagenomic binning, comparative biology and taxonomic classification.</title>
        <authorList>
            <person name="Goeker M."/>
        </authorList>
    </citation>
    <scope>NUCLEOTIDE SEQUENCE [LARGE SCALE GENOMIC DNA]</scope>
    <source>
        <strain evidence="2 3">DSM 103526</strain>
    </source>
</reference>
<keyword evidence="3" id="KW-1185">Reference proteome</keyword>
<dbReference type="RefSeq" id="WP_184313300.1">
    <property type="nucleotide sequence ID" value="NZ_JACHEN010000044.1"/>
</dbReference>
<evidence type="ECO:0000313" key="3">
    <source>
        <dbReference type="Proteomes" id="UP000579281"/>
    </source>
</evidence>